<accession>A0A4S2H454</accession>
<feature type="transmembrane region" description="Helical" evidence="1">
    <location>
        <begin position="142"/>
        <end position="163"/>
    </location>
</feature>
<organism evidence="2 3">
    <name type="scientific">Marinicauda algicola</name>
    <dbReference type="NCBI Taxonomy" id="2029849"/>
    <lineage>
        <taxon>Bacteria</taxon>
        <taxon>Pseudomonadati</taxon>
        <taxon>Pseudomonadota</taxon>
        <taxon>Alphaproteobacteria</taxon>
        <taxon>Maricaulales</taxon>
        <taxon>Maricaulaceae</taxon>
        <taxon>Marinicauda</taxon>
    </lineage>
</organism>
<feature type="transmembrane region" description="Helical" evidence="1">
    <location>
        <begin position="6"/>
        <end position="32"/>
    </location>
</feature>
<keyword evidence="1" id="KW-0472">Membrane</keyword>
<sequence length="215" mass="22377">MLETTLFTFLHLLVLVYWLGGDLGAFYASFVLTDEARPAGQRLGAAVVVKHVDMAPRMALIFAAPTGLALAVSRGWLALDWGWILAAFALAVIWAGIAWRIHLGAGPAWAKSDLAIRIGLMIALALTGLAGLAAPIDLPGFLSWKLLILAAAIALGLAVRRLLKPFSAAMPGLASGAPSEADNAAIRGSLRQVRLAVVALWGLIVAAAILGISAS</sequence>
<evidence type="ECO:0000313" key="2">
    <source>
        <dbReference type="EMBL" id="TGY90171.1"/>
    </source>
</evidence>
<protein>
    <recommendedName>
        <fullName evidence="4">DUF2269 family protein</fullName>
    </recommendedName>
</protein>
<keyword evidence="1" id="KW-0812">Transmembrane</keyword>
<keyword evidence="1" id="KW-1133">Transmembrane helix</keyword>
<keyword evidence="3" id="KW-1185">Reference proteome</keyword>
<evidence type="ECO:0000313" key="3">
    <source>
        <dbReference type="Proteomes" id="UP000308054"/>
    </source>
</evidence>
<proteinExistence type="predicted"/>
<feature type="transmembrane region" description="Helical" evidence="1">
    <location>
        <begin position="195"/>
        <end position="214"/>
    </location>
</feature>
<feature type="transmembrane region" description="Helical" evidence="1">
    <location>
        <begin position="59"/>
        <end position="77"/>
    </location>
</feature>
<dbReference type="OrthoDB" id="3781906at2"/>
<feature type="transmembrane region" description="Helical" evidence="1">
    <location>
        <begin position="114"/>
        <end position="136"/>
    </location>
</feature>
<dbReference type="RefSeq" id="WP_135994669.1">
    <property type="nucleotide sequence ID" value="NZ_CP071057.1"/>
</dbReference>
<evidence type="ECO:0008006" key="4">
    <source>
        <dbReference type="Google" id="ProtNLM"/>
    </source>
</evidence>
<feature type="transmembrane region" description="Helical" evidence="1">
    <location>
        <begin position="83"/>
        <end position="102"/>
    </location>
</feature>
<dbReference type="EMBL" id="SRXW01000001">
    <property type="protein sequence ID" value="TGY90171.1"/>
    <property type="molecule type" value="Genomic_DNA"/>
</dbReference>
<dbReference type="AlphaFoldDB" id="A0A4S2H454"/>
<comment type="caution">
    <text evidence="2">The sequence shown here is derived from an EMBL/GenBank/DDBJ whole genome shotgun (WGS) entry which is preliminary data.</text>
</comment>
<reference evidence="2 3" key="1">
    <citation type="journal article" date="2017" name="Int. J. Syst. Evol. Microbiol.">
        <title>Marinicauda algicola sp. nov., isolated from a marine red alga Rhodosorus marinus.</title>
        <authorList>
            <person name="Jeong S.E."/>
            <person name="Jeon S.H."/>
            <person name="Chun B.H."/>
            <person name="Kim D.W."/>
            <person name="Jeon C.O."/>
        </authorList>
    </citation>
    <scope>NUCLEOTIDE SEQUENCE [LARGE SCALE GENOMIC DNA]</scope>
    <source>
        <strain evidence="2 3">JCM 31718</strain>
    </source>
</reference>
<dbReference type="Proteomes" id="UP000308054">
    <property type="component" value="Unassembled WGS sequence"/>
</dbReference>
<evidence type="ECO:0000256" key="1">
    <source>
        <dbReference type="SAM" id="Phobius"/>
    </source>
</evidence>
<gene>
    <name evidence="2" type="ORF">E5163_03335</name>
</gene>
<name>A0A4S2H454_9PROT</name>